<dbReference type="AlphaFoldDB" id="A0A0E0EQ98"/>
<accession>A0A0E0EQ98</accession>
<dbReference type="Gramene" id="OMERI09G02920.1">
    <property type="protein sequence ID" value="OMERI09G02920.1"/>
    <property type="gene ID" value="OMERI09G02920"/>
</dbReference>
<feature type="region of interest" description="Disordered" evidence="1">
    <location>
        <begin position="1"/>
        <end position="26"/>
    </location>
</feature>
<proteinExistence type="predicted"/>
<evidence type="ECO:0000313" key="2">
    <source>
        <dbReference type="EnsemblPlants" id="OMERI09G02920.1"/>
    </source>
</evidence>
<name>A0A0E0EQ98_9ORYZ</name>
<evidence type="ECO:0000313" key="3">
    <source>
        <dbReference type="Proteomes" id="UP000008021"/>
    </source>
</evidence>
<dbReference type="Proteomes" id="UP000008021">
    <property type="component" value="Chromosome 9"/>
</dbReference>
<protein>
    <submittedName>
        <fullName evidence="2">Uncharacterized protein</fullName>
    </submittedName>
</protein>
<feature type="region of interest" description="Disordered" evidence="1">
    <location>
        <begin position="97"/>
        <end position="131"/>
    </location>
</feature>
<dbReference type="HOGENOM" id="CLU_158923_0_0_1"/>
<reference evidence="2" key="1">
    <citation type="submission" date="2015-04" db="UniProtKB">
        <authorList>
            <consortium name="EnsemblPlants"/>
        </authorList>
    </citation>
    <scope>IDENTIFICATION</scope>
</reference>
<feature type="compositionally biased region" description="Basic and acidic residues" evidence="1">
    <location>
        <begin position="105"/>
        <end position="117"/>
    </location>
</feature>
<feature type="compositionally biased region" description="Gly residues" evidence="1">
    <location>
        <begin position="118"/>
        <end position="131"/>
    </location>
</feature>
<organism evidence="2">
    <name type="scientific">Oryza meridionalis</name>
    <dbReference type="NCBI Taxonomy" id="40149"/>
    <lineage>
        <taxon>Eukaryota</taxon>
        <taxon>Viridiplantae</taxon>
        <taxon>Streptophyta</taxon>
        <taxon>Embryophyta</taxon>
        <taxon>Tracheophyta</taxon>
        <taxon>Spermatophyta</taxon>
        <taxon>Magnoliopsida</taxon>
        <taxon>Liliopsida</taxon>
        <taxon>Poales</taxon>
        <taxon>Poaceae</taxon>
        <taxon>BOP clade</taxon>
        <taxon>Oryzoideae</taxon>
        <taxon>Oryzeae</taxon>
        <taxon>Oryzinae</taxon>
        <taxon>Oryza</taxon>
    </lineage>
</organism>
<keyword evidence="3" id="KW-1185">Reference proteome</keyword>
<reference evidence="2" key="2">
    <citation type="submission" date="2018-05" db="EMBL/GenBank/DDBJ databases">
        <title>OmerRS3 (Oryza meridionalis Reference Sequence Version 3).</title>
        <authorList>
            <person name="Zhang J."/>
            <person name="Kudrna D."/>
            <person name="Lee S."/>
            <person name="Talag J."/>
            <person name="Welchert J."/>
            <person name="Wing R.A."/>
        </authorList>
    </citation>
    <scope>NUCLEOTIDE SEQUENCE [LARGE SCALE GENOMIC DNA]</scope>
    <source>
        <strain evidence="2">cv. OR44</strain>
    </source>
</reference>
<sequence>MRQLRPQPHDNDLNGGSSRGEQGTERIQRLRMMADSTAWEWPTLASEGVDPPPLPLGAMMVVMASGAMVADPGTITVAALGTTTTVALGAMTAAVASSNDGVGSRYDDGEGFWHDDNGGGSGGDDGGGFGS</sequence>
<dbReference type="EnsemblPlants" id="OMERI09G02920.1">
    <property type="protein sequence ID" value="OMERI09G02920.1"/>
    <property type="gene ID" value="OMERI09G02920"/>
</dbReference>
<evidence type="ECO:0000256" key="1">
    <source>
        <dbReference type="SAM" id="MobiDB-lite"/>
    </source>
</evidence>